<comment type="caution">
    <text evidence="3">The sequence shown here is derived from an EMBL/GenBank/DDBJ whole genome shotgun (WGS) entry which is preliminary data.</text>
</comment>
<dbReference type="RefSeq" id="WP_198939965.1">
    <property type="nucleotide sequence ID" value="NZ_BMNJ01000001.1"/>
</dbReference>
<keyword evidence="4" id="KW-1185">Reference proteome</keyword>
<name>A0A8H9H6Z5_9ACTO</name>
<evidence type="ECO:0000256" key="1">
    <source>
        <dbReference type="SAM" id="Coils"/>
    </source>
</evidence>
<reference evidence="3" key="1">
    <citation type="journal article" date="2014" name="Int. J. Syst. Evol. Microbiol.">
        <title>Complete genome sequence of Corynebacterium casei LMG S-19264T (=DSM 44701T), isolated from a smear-ripened cheese.</title>
        <authorList>
            <consortium name="US DOE Joint Genome Institute (JGI-PGF)"/>
            <person name="Walter F."/>
            <person name="Albersmeier A."/>
            <person name="Kalinowski J."/>
            <person name="Ruckert C."/>
        </authorList>
    </citation>
    <scope>NUCLEOTIDE SEQUENCE</scope>
    <source>
        <strain evidence="3">CGMCC 4.7372</strain>
    </source>
</reference>
<dbReference type="EMBL" id="BMNJ01000001">
    <property type="protein sequence ID" value="GGO95525.1"/>
    <property type="molecule type" value="Genomic_DNA"/>
</dbReference>
<feature type="coiled-coil region" evidence="1">
    <location>
        <begin position="26"/>
        <end position="60"/>
    </location>
</feature>
<dbReference type="Proteomes" id="UP000614239">
    <property type="component" value="Unassembled WGS sequence"/>
</dbReference>
<dbReference type="AlphaFoldDB" id="A0A8H9H6Z5"/>
<sequence length="107" mass="12187">MKNAIELAKRAREERINAIRSVGEARQNLADVREVTERELAELQAKITERVREAEQADVKAYQRGAERRLVCRRTAQDRVLGARQEEAHAPPLLGADGVFPLRERSK</sequence>
<keyword evidence="1" id="KW-0175">Coiled coil</keyword>
<accession>A0A8H9H6Z5</accession>
<proteinExistence type="predicted"/>
<protein>
    <submittedName>
        <fullName evidence="3">Uncharacterized protein</fullName>
    </submittedName>
</protein>
<reference evidence="3" key="2">
    <citation type="submission" date="2020-09" db="EMBL/GenBank/DDBJ databases">
        <authorList>
            <person name="Sun Q."/>
            <person name="Zhou Y."/>
        </authorList>
    </citation>
    <scope>NUCLEOTIDE SEQUENCE</scope>
    <source>
        <strain evidence="3">CGMCC 4.7372</strain>
    </source>
</reference>
<organism evidence="3 4">
    <name type="scientific">Actinomyces gaoshouyii</name>
    <dbReference type="NCBI Taxonomy" id="1960083"/>
    <lineage>
        <taxon>Bacteria</taxon>
        <taxon>Bacillati</taxon>
        <taxon>Actinomycetota</taxon>
        <taxon>Actinomycetes</taxon>
        <taxon>Actinomycetales</taxon>
        <taxon>Actinomycetaceae</taxon>
        <taxon>Actinomyces</taxon>
    </lineage>
</organism>
<evidence type="ECO:0000256" key="2">
    <source>
        <dbReference type="SAM" id="MobiDB-lite"/>
    </source>
</evidence>
<gene>
    <name evidence="3" type="ORF">GCM10011612_03570</name>
</gene>
<feature type="region of interest" description="Disordered" evidence="2">
    <location>
        <begin position="83"/>
        <end position="107"/>
    </location>
</feature>
<evidence type="ECO:0000313" key="3">
    <source>
        <dbReference type="EMBL" id="GGO95525.1"/>
    </source>
</evidence>
<evidence type="ECO:0000313" key="4">
    <source>
        <dbReference type="Proteomes" id="UP000614239"/>
    </source>
</evidence>